<evidence type="ECO:0000313" key="2">
    <source>
        <dbReference type="EMBL" id="KAK6784384.1"/>
    </source>
</evidence>
<dbReference type="EMBL" id="JBANQN010000007">
    <property type="protein sequence ID" value="KAK6784384.1"/>
    <property type="molecule type" value="Genomic_DNA"/>
</dbReference>
<proteinExistence type="predicted"/>
<organism evidence="2 3">
    <name type="scientific">Solanum bulbocastanum</name>
    <name type="common">Wild potato</name>
    <dbReference type="NCBI Taxonomy" id="147425"/>
    <lineage>
        <taxon>Eukaryota</taxon>
        <taxon>Viridiplantae</taxon>
        <taxon>Streptophyta</taxon>
        <taxon>Embryophyta</taxon>
        <taxon>Tracheophyta</taxon>
        <taxon>Spermatophyta</taxon>
        <taxon>Magnoliopsida</taxon>
        <taxon>eudicotyledons</taxon>
        <taxon>Gunneridae</taxon>
        <taxon>Pentapetalae</taxon>
        <taxon>asterids</taxon>
        <taxon>lamiids</taxon>
        <taxon>Solanales</taxon>
        <taxon>Solanaceae</taxon>
        <taxon>Solanoideae</taxon>
        <taxon>Solaneae</taxon>
        <taxon>Solanum</taxon>
    </lineage>
</organism>
<dbReference type="PANTHER" id="PTHR33116">
    <property type="entry name" value="REVERSE TRANSCRIPTASE ZINC-BINDING DOMAIN-CONTAINING PROTEIN-RELATED-RELATED"/>
    <property type="match status" value="1"/>
</dbReference>
<dbReference type="Proteomes" id="UP001371456">
    <property type="component" value="Unassembled WGS sequence"/>
</dbReference>
<dbReference type="Pfam" id="PF13966">
    <property type="entry name" value="zf-RVT"/>
    <property type="match status" value="1"/>
</dbReference>
<comment type="caution">
    <text evidence="2">The sequence shown here is derived from an EMBL/GenBank/DDBJ whole genome shotgun (WGS) entry which is preliminary data.</text>
</comment>
<accession>A0AAN8TD27</accession>
<name>A0AAN8TD27_SOLBU</name>
<feature type="domain" description="Reverse transcriptase zinc-binding" evidence="1">
    <location>
        <begin position="3"/>
        <end position="78"/>
    </location>
</feature>
<dbReference type="InterPro" id="IPR026960">
    <property type="entry name" value="RVT-Znf"/>
</dbReference>
<dbReference type="AlphaFoldDB" id="A0AAN8TD27"/>
<evidence type="ECO:0000259" key="1">
    <source>
        <dbReference type="Pfam" id="PF13966"/>
    </source>
</evidence>
<dbReference type="PANTHER" id="PTHR33116:SF66">
    <property type="entry name" value="REVERSE TRANSCRIPTASE ZINC-BINDING DOMAIN-CONTAINING PROTEIN"/>
    <property type="match status" value="1"/>
</dbReference>
<sequence length="130" mass="15304">MQMRGTMEKVVRRSLVWKNIGAPKWIFILYLAVKGRLATKDRLAKWGIIHSQTCPLCQQANEELDHIFFRCTYAAEVWNNILNWQGIRRKSMNWTAEIQWVIKFMKGKSSTTLVYRMAMASTVYRLDGMQ</sequence>
<reference evidence="2 3" key="1">
    <citation type="submission" date="2024-02" db="EMBL/GenBank/DDBJ databases">
        <title>de novo genome assembly of Solanum bulbocastanum strain 11H21.</title>
        <authorList>
            <person name="Hosaka A.J."/>
        </authorList>
    </citation>
    <scope>NUCLEOTIDE SEQUENCE [LARGE SCALE GENOMIC DNA]</scope>
    <source>
        <tissue evidence="2">Young leaves</tissue>
    </source>
</reference>
<evidence type="ECO:0000313" key="3">
    <source>
        <dbReference type="Proteomes" id="UP001371456"/>
    </source>
</evidence>
<protein>
    <recommendedName>
        <fullName evidence="1">Reverse transcriptase zinc-binding domain-containing protein</fullName>
    </recommendedName>
</protein>
<gene>
    <name evidence="2" type="ORF">RDI58_017839</name>
</gene>
<keyword evidence="3" id="KW-1185">Reference proteome</keyword>